<comment type="caution">
    <text evidence="2">The sequence shown here is derived from an EMBL/GenBank/DDBJ whole genome shotgun (WGS) entry which is preliminary data.</text>
</comment>
<feature type="transmembrane region" description="Helical" evidence="1">
    <location>
        <begin position="154"/>
        <end position="177"/>
    </location>
</feature>
<feature type="transmembrane region" description="Helical" evidence="1">
    <location>
        <begin position="122"/>
        <end position="142"/>
    </location>
</feature>
<protein>
    <recommendedName>
        <fullName evidence="4">DUF4173 domain-containing protein</fullName>
    </recommendedName>
</protein>
<dbReference type="Proteomes" id="UP001156882">
    <property type="component" value="Unassembled WGS sequence"/>
</dbReference>
<keyword evidence="1" id="KW-1133">Transmembrane helix</keyword>
<feature type="transmembrane region" description="Helical" evidence="1">
    <location>
        <begin position="246"/>
        <end position="269"/>
    </location>
</feature>
<gene>
    <name evidence="2" type="ORF">GCM10007874_30610</name>
</gene>
<keyword evidence="3" id="KW-1185">Reference proteome</keyword>
<dbReference type="Pfam" id="PF13687">
    <property type="entry name" value="DUF4153"/>
    <property type="match status" value="1"/>
</dbReference>
<feature type="transmembrane region" description="Helical" evidence="1">
    <location>
        <begin position="204"/>
        <end position="225"/>
    </location>
</feature>
<evidence type="ECO:0008006" key="4">
    <source>
        <dbReference type="Google" id="ProtNLM"/>
    </source>
</evidence>
<dbReference type="RefSeq" id="WP_284313128.1">
    <property type="nucleotide sequence ID" value="NZ_BSPC01000026.1"/>
</dbReference>
<feature type="transmembrane region" description="Helical" evidence="1">
    <location>
        <begin position="360"/>
        <end position="381"/>
    </location>
</feature>
<organism evidence="2 3">
    <name type="scientific">Labrys miyagiensis</name>
    <dbReference type="NCBI Taxonomy" id="346912"/>
    <lineage>
        <taxon>Bacteria</taxon>
        <taxon>Pseudomonadati</taxon>
        <taxon>Pseudomonadota</taxon>
        <taxon>Alphaproteobacteria</taxon>
        <taxon>Hyphomicrobiales</taxon>
        <taxon>Xanthobacteraceae</taxon>
        <taxon>Labrys</taxon>
    </lineage>
</organism>
<reference evidence="3" key="1">
    <citation type="journal article" date="2019" name="Int. J. Syst. Evol. Microbiol.">
        <title>The Global Catalogue of Microorganisms (GCM) 10K type strain sequencing project: providing services to taxonomists for standard genome sequencing and annotation.</title>
        <authorList>
            <consortium name="The Broad Institute Genomics Platform"/>
            <consortium name="The Broad Institute Genome Sequencing Center for Infectious Disease"/>
            <person name="Wu L."/>
            <person name="Ma J."/>
        </authorList>
    </citation>
    <scope>NUCLEOTIDE SEQUENCE [LARGE SCALE GENOMIC DNA]</scope>
    <source>
        <strain evidence="3">NBRC 101365</strain>
    </source>
</reference>
<feature type="transmembrane region" description="Helical" evidence="1">
    <location>
        <begin position="289"/>
        <end position="311"/>
    </location>
</feature>
<evidence type="ECO:0000256" key="1">
    <source>
        <dbReference type="SAM" id="Phobius"/>
    </source>
</evidence>
<name>A0ABQ6CJX7_9HYPH</name>
<feature type="transmembrane region" description="Helical" evidence="1">
    <location>
        <begin position="388"/>
        <end position="409"/>
    </location>
</feature>
<feature type="transmembrane region" description="Helical" evidence="1">
    <location>
        <begin position="20"/>
        <end position="40"/>
    </location>
</feature>
<dbReference type="InterPro" id="IPR025291">
    <property type="entry name" value="DUF4153"/>
</dbReference>
<evidence type="ECO:0000313" key="2">
    <source>
        <dbReference type="EMBL" id="GLS20044.1"/>
    </source>
</evidence>
<proteinExistence type="predicted"/>
<dbReference type="EMBL" id="BSPC01000026">
    <property type="protein sequence ID" value="GLS20044.1"/>
    <property type="molecule type" value="Genomic_DNA"/>
</dbReference>
<evidence type="ECO:0000313" key="3">
    <source>
        <dbReference type="Proteomes" id="UP001156882"/>
    </source>
</evidence>
<feature type="transmembrane region" description="Helical" evidence="1">
    <location>
        <begin position="77"/>
        <end position="110"/>
    </location>
</feature>
<accession>A0ABQ6CJX7</accession>
<keyword evidence="1" id="KW-0472">Membrane</keyword>
<keyword evidence="1" id="KW-0812">Transmembrane</keyword>
<sequence>MTLAQILPVPSPLANRLSFILKVALAAGLALLADIVFASGATLLEAGSVAGLVALLWLAALLICNPQLRSHPASHYALAGAGLAGLALAYEPGAVATLLFCFYLGLAIFLPRHGSFDNALRWLLRLALYGVIAPLSILFDLFRLGKAGRGARSFGLVSLLGALPLTIVGSLVFLALFSDANPLIGRLLSQAVVALDSPHLADLAVNHVLFLVVALTTFWASIRPLRLRILTSRSAFIGPTPARKGWFGAGAIIPALASFNLIFALQNLSDLAFLWGGAKLPEGMTFSDYAHKGTNALIVAALLAALFVLAFLRTGSPVSANRLVRGLVYAWIGQTVLLVFSCMERTLNYIEAYSLTYIRLNALIFMALVAAGLVLICWRIATSRNGAWLINANALCFSVVLGLVSFTNYDAVIARWNLVQSAGAPQRVVRLDIDYLRTLQGSGALLPLVEATQEPAHASDALMSLRYSTQKRLESQQADWRLWTLAGAWRLRAAGPLPTGIAVIVDPPQDSARPQIRSAPIP</sequence>
<feature type="transmembrane region" description="Helical" evidence="1">
    <location>
        <begin position="323"/>
        <end position="340"/>
    </location>
</feature>
<feature type="transmembrane region" description="Helical" evidence="1">
    <location>
        <begin position="46"/>
        <end position="65"/>
    </location>
</feature>